<dbReference type="CDD" id="cd03498">
    <property type="entry name" value="SQR_TypeB_2_TM"/>
    <property type="match status" value="1"/>
</dbReference>
<keyword evidence="1" id="KW-0472">Membrane</keyword>
<dbReference type="InterPro" id="IPR034804">
    <property type="entry name" value="SQR/QFR_C/D"/>
</dbReference>
<feature type="transmembrane region" description="Helical" evidence="1">
    <location>
        <begin position="203"/>
        <end position="230"/>
    </location>
</feature>
<proteinExistence type="predicted"/>
<comment type="caution">
    <text evidence="2">The sequence shown here is derived from an EMBL/GenBank/DDBJ whole genome shotgun (WGS) entry which is preliminary data.</text>
</comment>
<sequence length="231" mass="25929">MANIFTSSIGKKLIMSISGLFLIIFLFLHLTINFFSVIDTMTGHFGNPDGLFALGCDFMALPIVTVMVPILAFGFIIHIIYAFILTFSNLKARGGYNRYAVASKARTDSWASKNMIVLGIIVLGILAFHLTHFWADMQLKEWTGAEAADPYMLLEETFGHWYIVVIYIIWFGALWFHLTHGFWSAFQTIGWDNKVWLKRLKVIAYIVATIVFLGFAIVAVNSCLVANGIIG</sequence>
<accession>A0A9D9HKT8</accession>
<feature type="transmembrane region" description="Helical" evidence="1">
    <location>
        <begin position="58"/>
        <end position="84"/>
    </location>
</feature>
<gene>
    <name evidence="2" type="ORF">IAC08_04675</name>
</gene>
<feature type="transmembrane region" description="Helical" evidence="1">
    <location>
        <begin position="115"/>
        <end position="135"/>
    </location>
</feature>
<evidence type="ECO:0000313" key="2">
    <source>
        <dbReference type="EMBL" id="MBO8455679.1"/>
    </source>
</evidence>
<dbReference type="Proteomes" id="UP000823617">
    <property type="component" value="Unassembled WGS sequence"/>
</dbReference>
<organism evidence="2 3">
    <name type="scientific">Candidatus Cryptobacteroides intestinigallinarum</name>
    <dbReference type="NCBI Taxonomy" id="2840767"/>
    <lineage>
        <taxon>Bacteria</taxon>
        <taxon>Pseudomonadati</taxon>
        <taxon>Bacteroidota</taxon>
        <taxon>Bacteroidia</taxon>
        <taxon>Bacteroidales</taxon>
        <taxon>Candidatus Cryptobacteroides</taxon>
    </lineage>
</organism>
<protein>
    <submittedName>
        <fullName evidence="2">Succinate dehydrogenase cytochrome b subunit</fullName>
    </submittedName>
</protein>
<evidence type="ECO:0000313" key="3">
    <source>
        <dbReference type="Proteomes" id="UP000823617"/>
    </source>
</evidence>
<dbReference type="InterPro" id="IPR011138">
    <property type="entry name" value="Cytochrome_b-558"/>
</dbReference>
<feature type="transmembrane region" description="Helical" evidence="1">
    <location>
        <begin position="12"/>
        <end position="38"/>
    </location>
</feature>
<dbReference type="SUPFAM" id="SSF81343">
    <property type="entry name" value="Fumarate reductase respiratory complex transmembrane subunits"/>
    <property type="match status" value="1"/>
</dbReference>
<dbReference type="NCBIfam" id="TIGR02046">
    <property type="entry name" value="sdhC_b558_fam"/>
    <property type="match status" value="1"/>
</dbReference>
<dbReference type="Gene3D" id="1.20.1300.10">
    <property type="entry name" value="Fumarate reductase/succinate dehydrogenase, transmembrane subunit"/>
    <property type="match status" value="1"/>
</dbReference>
<dbReference type="AlphaFoldDB" id="A0A9D9HKT8"/>
<feature type="transmembrane region" description="Helical" evidence="1">
    <location>
        <begin position="161"/>
        <end position="183"/>
    </location>
</feature>
<keyword evidence="1" id="KW-1133">Transmembrane helix</keyword>
<name>A0A9D9HKT8_9BACT</name>
<dbReference type="EMBL" id="JADIMK010000045">
    <property type="protein sequence ID" value="MBO8455679.1"/>
    <property type="molecule type" value="Genomic_DNA"/>
</dbReference>
<evidence type="ECO:0000256" key="1">
    <source>
        <dbReference type="SAM" id="Phobius"/>
    </source>
</evidence>
<dbReference type="GO" id="GO:0016020">
    <property type="term" value="C:membrane"/>
    <property type="evidence" value="ECO:0007669"/>
    <property type="project" value="InterPro"/>
</dbReference>
<reference evidence="2" key="1">
    <citation type="submission" date="2020-10" db="EMBL/GenBank/DDBJ databases">
        <authorList>
            <person name="Gilroy R."/>
        </authorList>
    </citation>
    <scope>NUCLEOTIDE SEQUENCE</scope>
    <source>
        <strain evidence="2">B1-3475</strain>
    </source>
</reference>
<reference evidence="2" key="2">
    <citation type="journal article" date="2021" name="PeerJ">
        <title>Extensive microbial diversity within the chicken gut microbiome revealed by metagenomics and culture.</title>
        <authorList>
            <person name="Gilroy R."/>
            <person name="Ravi A."/>
            <person name="Getino M."/>
            <person name="Pursley I."/>
            <person name="Horton D.L."/>
            <person name="Alikhan N.F."/>
            <person name="Baker D."/>
            <person name="Gharbi K."/>
            <person name="Hall N."/>
            <person name="Watson M."/>
            <person name="Adriaenssens E.M."/>
            <person name="Foster-Nyarko E."/>
            <person name="Jarju S."/>
            <person name="Secka A."/>
            <person name="Antonio M."/>
            <person name="Oren A."/>
            <person name="Chaudhuri R.R."/>
            <person name="La Ragione R."/>
            <person name="Hildebrand F."/>
            <person name="Pallen M.J."/>
        </authorList>
    </citation>
    <scope>NUCLEOTIDE SEQUENCE</scope>
    <source>
        <strain evidence="2">B1-3475</strain>
    </source>
</reference>
<keyword evidence="1" id="KW-0812">Transmembrane</keyword>